<name>A0A3B0ZPL1_9ZZZZ</name>
<protein>
    <submittedName>
        <fullName evidence="1">Uncharacterized protein</fullName>
    </submittedName>
</protein>
<sequence>ETAGMIMAAIDDRIEAFFVQALQLDVFTLEMEFE</sequence>
<feature type="non-terminal residue" evidence="1">
    <location>
        <position position="1"/>
    </location>
</feature>
<reference evidence="1" key="1">
    <citation type="submission" date="2018-06" db="EMBL/GenBank/DDBJ databases">
        <authorList>
            <person name="Zhirakovskaya E."/>
        </authorList>
    </citation>
    <scope>NUCLEOTIDE SEQUENCE</scope>
</reference>
<evidence type="ECO:0000313" key="1">
    <source>
        <dbReference type="EMBL" id="VAW93611.1"/>
    </source>
</evidence>
<organism evidence="1">
    <name type="scientific">hydrothermal vent metagenome</name>
    <dbReference type="NCBI Taxonomy" id="652676"/>
    <lineage>
        <taxon>unclassified sequences</taxon>
        <taxon>metagenomes</taxon>
        <taxon>ecological metagenomes</taxon>
    </lineage>
</organism>
<proteinExistence type="predicted"/>
<gene>
    <name evidence="1" type="ORF">MNBD_GAMMA20-2283</name>
</gene>
<dbReference type="EMBL" id="UOFU01000032">
    <property type="protein sequence ID" value="VAW93611.1"/>
    <property type="molecule type" value="Genomic_DNA"/>
</dbReference>
<dbReference type="AlphaFoldDB" id="A0A3B0ZPL1"/>
<accession>A0A3B0ZPL1</accession>